<dbReference type="Gene3D" id="2.60.40.1170">
    <property type="entry name" value="Mu homology domain, subdomain B"/>
    <property type="match status" value="1"/>
</dbReference>
<comment type="similarity">
    <text evidence="1">Belongs to the serine-aspartate repeat-containing protein (SDr) family.</text>
</comment>
<dbReference type="InterPro" id="IPR013783">
    <property type="entry name" value="Ig-like_fold"/>
</dbReference>
<dbReference type="SUPFAM" id="SSF49464">
    <property type="entry name" value="Carboxypeptidase regulatory domain-like"/>
    <property type="match status" value="8"/>
</dbReference>
<evidence type="ECO:0000313" key="5">
    <source>
        <dbReference type="Proteomes" id="UP001597180"/>
    </source>
</evidence>
<keyword evidence="5" id="KW-1185">Reference proteome</keyword>
<sequence>MLFPIDSQFTPILIGGAPLTDPAGDVNPSSTDIVGSAQYPAAYFAYDGTSVFFRLRLNGDPRSKNAFDNFAWGILFNTNGIAGTYQWVLAVNGLKSQLELIQNTTQQVNTWNDPAEGTDGKGTPNYAQPIVNYDIVRARATNDGSNFGGDTDYFLDFGIAASVLFRFLAINESSVIRMMFFSSANNNNFNKDTLLTQGFSFASAFTDPTTTEQSDMRAMLSVNKQLVSGPSSVLAGQVSSWTGTIQVTNTGKSAANSVIVNDSITLDVLSSLTQTVTQGFTNFDALNKILSWNVGNIPAGGRQTLSFTINGQFQSPGTGTRTLNTARSTGLDSQTGGTIPAASSSITISVQNTGGIAGIILDNSTGLPLPGAVIQLRNNTNQTIAQSSSDSGGAYGFTGIAPGGYTLTATLPNYTIVTVQTTVNSNSVTTLNLMLPPLPAAVQGKITDTGGVPIPGAMILLKSPFGAVLATQSSDANGLYAFAQLIPATYTIIAGADRYQAQTAGVVLSPNQTSNQNFALKANPATVAGTVTGNGIPIAGALVEVVNDKGQVIAFTNSGLAGTYSIGSLTPGTYRLRVSDPGFAAQLIGFTVGAGGSITINVDLAPNPGSLSGVITDAGTSQALSGTEIRLVNSGGITVAAVTANSDGSYSIPGIAPGSYTVTFAHNGYASSTLGTIITSDQTAILNASLQTLAGQLSGDVTDSSGSPIPSSVVRILMNQLIIATVNADNNGNYAVSNLAPGNYTVRAEAPNYQRSVLGALIEPFQTTTVNFQLDPNPSTIIGTVTDASGNPLAGTVLTVRIDTAAGPNVAKSISDINGQYTVLDLTPDDYFVTAAADGFQLSVQGIIVTPGSTQTLNFSLSPEPSTIQGTVFDETTGIPIPSATIEIRIMNSNGAVIATAFTDPSGNYLISSLAPGTYRAIASALNYQSDSATVVIGPNQIATLNLELLPDPGGIQGQITDSDTGAAIGGATVKVADSDALVTATAFTDHTGNYNVDGLAPGNYTVIATNTDYQTNTIGAIVFSNQTASAFLSLAPNPGSISGTLQPGLSGASVQLYDTNNVFIATRITDQNGRFLFDSLAPGLYTAVAAAADYAASRTGAHVSSNENTDILIPMLPDPATLTGIITDLSGNPLSKAVVTVMDQNDTILATGLADANGAYMADSIPPGTHTVQVKAPDYSQAIDTTTFAPGQTITGLNFILTPDSGSVSGQVTDSVSGTPIPGATAAIRALDQQGVIVKSVTTGQFGNFVIPDLAPGPYTVLVTADQYASDFVGVVIISNSSANASISLSPLPGTIQGAVQGLTGLPVTGTETLIRLYDANGLLLDTIFANPDGTFVLSNLQAGSYSIQAGSPGFANNTVTVNAVNGITTNVIIQLTSTPASVTGTIINEASNEPVEGAAVTVRDSAGDIVSQTVSDNNGSYQLDNVPSGQHTVTVTAPDSGTVTSGIHLDEGQSTTADYSLPPSPGSIGGFVISMASMFAIPGAVVVVKDSADTIIASVPVSNTGQYQVNNLTPGSYTAIANADGFSSQFGGVDVASGQQLVISFALNPLPGSVSGIVSNSSNGTPVEGAAVDIRLSNTFGPVLQTVSTTPSGTYSNGNLVPGNYTITVSKDGFTSQITSFDVVSNQNTTIDFNLQPVAATIVGTVSESSTDKPAAGVVIVISDENSTVVDTVQTGTTGSAVASGVPGGDLVVVAYKPDVQLQETLIFASGAPALPVHFDLAPHPGDVIGQVLNASTGGIITGAIVQILTENKVPVTQVATNAFGSYRISGLSTGVYTIAASAPGFGSDAALVQVSAGMAVPVTPLSFDPEPGNLRGMVTDPSFRPLASVLVQIFNLQEVLVRNVITNRLGQYAVIGLNPGVYLARFSLEGYVPELRRPAIRKLDTTILNVVLHPESEE</sequence>
<dbReference type="EMBL" id="JBHTLU010000012">
    <property type="protein sequence ID" value="MFD1219980.1"/>
    <property type="molecule type" value="Genomic_DNA"/>
</dbReference>
<accession>A0ABW3UH69</accession>
<dbReference type="InterPro" id="IPR008969">
    <property type="entry name" value="CarboxyPept-like_regulatory"/>
</dbReference>
<organism evidence="4 5">
    <name type="scientific">Paenibacillus vulneris</name>
    <dbReference type="NCBI Taxonomy" id="1133364"/>
    <lineage>
        <taxon>Bacteria</taxon>
        <taxon>Bacillati</taxon>
        <taxon>Bacillota</taxon>
        <taxon>Bacilli</taxon>
        <taxon>Bacillales</taxon>
        <taxon>Paenibacillaceae</taxon>
        <taxon>Paenibacillus</taxon>
    </lineage>
</organism>
<dbReference type="PANTHER" id="PTHR36108:SF13">
    <property type="entry name" value="COLOSSIN-B-RELATED"/>
    <property type="match status" value="1"/>
</dbReference>
<name>A0ABW3UH69_9BACL</name>
<dbReference type="Proteomes" id="UP001597180">
    <property type="component" value="Unassembled WGS sequence"/>
</dbReference>
<dbReference type="SUPFAM" id="SSF49452">
    <property type="entry name" value="Starch-binding domain-like"/>
    <property type="match status" value="7"/>
</dbReference>
<dbReference type="Gene3D" id="2.60.40.10">
    <property type="entry name" value="Immunoglobulins"/>
    <property type="match status" value="1"/>
</dbReference>
<keyword evidence="3" id="KW-0732">Signal</keyword>
<comment type="caution">
    <text evidence="4">The sequence shown here is derived from an EMBL/GenBank/DDBJ whole genome shotgun (WGS) entry which is preliminary data.</text>
</comment>
<reference evidence="5" key="1">
    <citation type="journal article" date="2019" name="Int. J. Syst. Evol. Microbiol.">
        <title>The Global Catalogue of Microorganisms (GCM) 10K type strain sequencing project: providing services to taxonomists for standard genome sequencing and annotation.</title>
        <authorList>
            <consortium name="The Broad Institute Genomics Platform"/>
            <consortium name="The Broad Institute Genome Sequencing Center for Infectious Disease"/>
            <person name="Wu L."/>
            <person name="Ma J."/>
        </authorList>
    </citation>
    <scope>NUCLEOTIDE SEQUENCE [LARGE SCALE GENOMIC DNA]</scope>
    <source>
        <strain evidence="5">CCUG 53270</strain>
    </source>
</reference>
<dbReference type="InterPro" id="IPR013784">
    <property type="entry name" value="Carb-bd-like_fold"/>
</dbReference>
<protein>
    <submittedName>
        <fullName evidence="4">Carboxypeptidase regulatory-like domain-containing protein</fullName>
    </submittedName>
</protein>
<evidence type="ECO:0000256" key="3">
    <source>
        <dbReference type="ARBA" id="ARBA00022729"/>
    </source>
</evidence>
<dbReference type="SUPFAM" id="SSF49478">
    <property type="entry name" value="Cna protein B-type domain"/>
    <property type="match status" value="3"/>
</dbReference>
<dbReference type="PANTHER" id="PTHR36108">
    <property type="entry name" value="COLOSSIN-B-RELATED"/>
    <property type="match status" value="1"/>
</dbReference>
<dbReference type="RefSeq" id="WP_345594294.1">
    <property type="nucleotide sequence ID" value="NZ_BAABJG010000055.1"/>
</dbReference>
<gene>
    <name evidence="4" type="ORF">ACFQ4B_07610</name>
</gene>
<evidence type="ECO:0000313" key="4">
    <source>
        <dbReference type="EMBL" id="MFD1219980.1"/>
    </source>
</evidence>
<dbReference type="Gene3D" id="2.60.40.1120">
    <property type="entry name" value="Carboxypeptidase-like, regulatory domain"/>
    <property type="match status" value="16"/>
</dbReference>
<keyword evidence="2" id="KW-0964">Secreted</keyword>
<proteinExistence type="inferred from homology"/>
<evidence type="ECO:0000256" key="2">
    <source>
        <dbReference type="ARBA" id="ARBA00022525"/>
    </source>
</evidence>
<dbReference type="Pfam" id="PF13620">
    <property type="entry name" value="CarboxypepD_reg"/>
    <property type="match status" value="15"/>
</dbReference>
<evidence type="ECO:0000256" key="1">
    <source>
        <dbReference type="ARBA" id="ARBA00007257"/>
    </source>
</evidence>